<dbReference type="AlphaFoldDB" id="A0A9P4HCT1"/>
<name>A0A9P4HCT1_9PLEO</name>
<keyword evidence="3" id="KW-1185">Reference proteome</keyword>
<dbReference type="OrthoDB" id="4951845at2759"/>
<gene>
    <name evidence="2" type="ORF">EK21DRAFT_109739</name>
</gene>
<dbReference type="EMBL" id="ML978171">
    <property type="protein sequence ID" value="KAF2032666.1"/>
    <property type="molecule type" value="Genomic_DNA"/>
</dbReference>
<dbReference type="Pfam" id="PF13409">
    <property type="entry name" value="GST_N_2"/>
    <property type="match status" value="1"/>
</dbReference>
<accession>A0A9P4HCT1</accession>
<reference evidence="2" key="1">
    <citation type="journal article" date="2020" name="Stud. Mycol.">
        <title>101 Dothideomycetes genomes: a test case for predicting lifestyles and emergence of pathogens.</title>
        <authorList>
            <person name="Haridas S."/>
            <person name="Albert R."/>
            <person name="Binder M."/>
            <person name="Bloem J."/>
            <person name="Labutti K."/>
            <person name="Salamov A."/>
            <person name="Andreopoulos B."/>
            <person name="Baker S."/>
            <person name="Barry K."/>
            <person name="Bills G."/>
            <person name="Bluhm B."/>
            <person name="Cannon C."/>
            <person name="Castanera R."/>
            <person name="Culley D."/>
            <person name="Daum C."/>
            <person name="Ezra D."/>
            <person name="Gonzalez J."/>
            <person name="Henrissat B."/>
            <person name="Kuo A."/>
            <person name="Liang C."/>
            <person name="Lipzen A."/>
            <person name="Lutzoni F."/>
            <person name="Magnuson J."/>
            <person name="Mondo S."/>
            <person name="Nolan M."/>
            <person name="Ohm R."/>
            <person name="Pangilinan J."/>
            <person name="Park H.-J."/>
            <person name="Ramirez L."/>
            <person name="Alfaro M."/>
            <person name="Sun H."/>
            <person name="Tritt A."/>
            <person name="Yoshinaga Y."/>
            <person name="Zwiers L.-H."/>
            <person name="Turgeon B."/>
            <person name="Goodwin S."/>
            <person name="Spatafora J."/>
            <person name="Crous P."/>
            <person name="Grigoriev I."/>
        </authorList>
    </citation>
    <scope>NUCLEOTIDE SEQUENCE</scope>
    <source>
        <strain evidence="2">CBS 110217</strain>
    </source>
</reference>
<dbReference type="InterPro" id="IPR036249">
    <property type="entry name" value="Thioredoxin-like_sf"/>
</dbReference>
<dbReference type="PROSITE" id="PS50404">
    <property type="entry name" value="GST_NTER"/>
    <property type="match status" value="1"/>
</dbReference>
<dbReference type="InterPro" id="IPR004045">
    <property type="entry name" value="Glutathione_S-Trfase_N"/>
</dbReference>
<evidence type="ECO:0000313" key="3">
    <source>
        <dbReference type="Proteomes" id="UP000799777"/>
    </source>
</evidence>
<evidence type="ECO:0000313" key="2">
    <source>
        <dbReference type="EMBL" id="KAF2032666.1"/>
    </source>
</evidence>
<dbReference type="Gene3D" id="1.20.1050.10">
    <property type="match status" value="1"/>
</dbReference>
<dbReference type="Proteomes" id="UP000799777">
    <property type="component" value="Unassembled WGS sequence"/>
</dbReference>
<feature type="domain" description="GST N-terminal" evidence="1">
    <location>
        <begin position="12"/>
        <end position="102"/>
    </location>
</feature>
<dbReference type="Gene3D" id="3.40.30.10">
    <property type="entry name" value="Glutaredoxin"/>
    <property type="match status" value="1"/>
</dbReference>
<organism evidence="2 3">
    <name type="scientific">Setomelanomma holmii</name>
    <dbReference type="NCBI Taxonomy" id="210430"/>
    <lineage>
        <taxon>Eukaryota</taxon>
        <taxon>Fungi</taxon>
        <taxon>Dikarya</taxon>
        <taxon>Ascomycota</taxon>
        <taxon>Pezizomycotina</taxon>
        <taxon>Dothideomycetes</taxon>
        <taxon>Pleosporomycetidae</taxon>
        <taxon>Pleosporales</taxon>
        <taxon>Pleosporineae</taxon>
        <taxon>Phaeosphaeriaceae</taxon>
        <taxon>Setomelanomma</taxon>
    </lineage>
</organism>
<dbReference type="SUPFAM" id="SSF52833">
    <property type="entry name" value="Thioredoxin-like"/>
    <property type="match status" value="1"/>
</dbReference>
<proteinExistence type="predicted"/>
<sequence>MSDSQPLILYGISSPVQPRSYARNPSKTRLALSFKGVPFKTEWVELPDITKVHKDVKCPATRKLDDGSDYYTLPMLKDHAGKIIGDSYDIANYLEDTFPGSGGCLFLAKSTRTGLDYESPNRNSVFFAPLSLNERKKNEAYANFNTHVDATFSANVILFSYYLPFSPDTAEAAKAQMAKRAHLNSWEDVNIQGEARGPLMRAFKEALASLAQLFMVNDSGPYLEGKEANYAD</sequence>
<comment type="caution">
    <text evidence="2">The sequence shown here is derived from an EMBL/GenBank/DDBJ whole genome shotgun (WGS) entry which is preliminary data.</text>
</comment>
<protein>
    <recommendedName>
        <fullName evidence="1">GST N-terminal domain-containing protein</fullName>
    </recommendedName>
</protein>
<evidence type="ECO:0000259" key="1">
    <source>
        <dbReference type="PROSITE" id="PS50404"/>
    </source>
</evidence>